<keyword evidence="10" id="KW-1185">Reference proteome</keyword>
<keyword evidence="2" id="KW-0862">Zinc</keyword>
<dbReference type="OrthoDB" id="3477330at2759"/>
<dbReference type="CDD" id="cd00067">
    <property type="entry name" value="GAL4"/>
    <property type="match status" value="1"/>
</dbReference>
<dbReference type="InterPro" id="IPR001138">
    <property type="entry name" value="Zn2Cys6_DnaBD"/>
</dbReference>
<accession>H2B2H4</accession>
<dbReference type="Pfam" id="PF11951">
    <property type="entry name" value="Fungal_trans_2"/>
    <property type="match status" value="1"/>
</dbReference>
<dbReference type="AlphaFoldDB" id="H2B2H4"/>
<dbReference type="InterPro" id="IPR036864">
    <property type="entry name" value="Zn2-C6_fun-type_DNA-bd_sf"/>
</dbReference>
<dbReference type="GO" id="GO:0000981">
    <property type="term" value="F:DNA-binding transcription factor activity, RNA polymerase II-specific"/>
    <property type="evidence" value="ECO:0007669"/>
    <property type="project" value="InterPro"/>
</dbReference>
<dbReference type="PROSITE" id="PS00463">
    <property type="entry name" value="ZN2_CY6_FUNGAL_1"/>
    <property type="match status" value="1"/>
</dbReference>
<keyword evidence="4" id="KW-0238">DNA-binding</keyword>
<keyword evidence="5" id="KW-0804">Transcription</keyword>
<evidence type="ECO:0000313" key="9">
    <source>
        <dbReference type="EMBL" id="CCF60824.1"/>
    </source>
</evidence>
<dbReference type="GeneID" id="13887031"/>
<keyword evidence="6" id="KW-0539">Nucleus</keyword>
<dbReference type="InterPro" id="IPR050675">
    <property type="entry name" value="OAF3"/>
</dbReference>
<dbReference type="KEGG" id="kaf:KAFR_0L02130"/>
<evidence type="ECO:0000256" key="4">
    <source>
        <dbReference type="ARBA" id="ARBA00023125"/>
    </source>
</evidence>
<dbReference type="RefSeq" id="XP_003959959.1">
    <property type="nucleotide sequence ID" value="XM_003959910.1"/>
</dbReference>
<evidence type="ECO:0000256" key="3">
    <source>
        <dbReference type="ARBA" id="ARBA00023015"/>
    </source>
</evidence>
<evidence type="ECO:0000256" key="7">
    <source>
        <dbReference type="SAM" id="MobiDB-lite"/>
    </source>
</evidence>
<evidence type="ECO:0000313" key="10">
    <source>
        <dbReference type="Proteomes" id="UP000005220"/>
    </source>
</evidence>
<proteinExistence type="predicted"/>
<dbReference type="eggNOG" id="ENOG502QQBG">
    <property type="taxonomic scope" value="Eukaryota"/>
</dbReference>
<evidence type="ECO:0000256" key="2">
    <source>
        <dbReference type="ARBA" id="ARBA00022833"/>
    </source>
</evidence>
<dbReference type="SMART" id="SM00066">
    <property type="entry name" value="GAL4"/>
    <property type="match status" value="1"/>
</dbReference>
<dbReference type="Proteomes" id="UP000005220">
    <property type="component" value="Chromosome 12"/>
</dbReference>
<keyword evidence="1" id="KW-0479">Metal-binding</keyword>
<dbReference type="InParanoid" id="H2B2H4"/>
<evidence type="ECO:0000256" key="5">
    <source>
        <dbReference type="ARBA" id="ARBA00023163"/>
    </source>
</evidence>
<dbReference type="GO" id="GO:0003677">
    <property type="term" value="F:DNA binding"/>
    <property type="evidence" value="ECO:0007669"/>
    <property type="project" value="UniProtKB-KW"/>
</dbReference>
<feature type="region of interest" description="Disordered" evidence="7">
    <location>
        <begin position="159"/>
        <end position="186"/>
    </location>
</feature>
<dbReference type="PANTHER" id="PTHR31069">
    <property type="entry name" value="OLEATE-ACTIVATED TRANSCRIPTION FACTOR 1-RELATED"/>
    <property type="match status" value="1"/>
</dbReference>
<keyword evidence="3" id="KW-0805">Transcription regulation</keyword>
<dbReference type="GO" id="GO:0008270">
    <property type="term" value="F:zinc ion binding"/>
    <property type="evidence" value="ECO:0007669"/>
    <property type="project" value="InterPro"/>
</dbReference>
<dbReference type="Pfam" id="PF00172">
    <property type="entry name" value="Zn_clus"/>
    <property type="match status" value="1"/>
</dbReference>
<name>H2B2H4_KAZAF</name>
<protein>
    <recommendedName>
        <fullName evidence="8">Zn(2)-C6 fungal-type domain-containing protein</fullName>
    </recommendedName>
</protein>
<dbReference type="InterPro" id="IPR021858">
    <property type="entry name" value="Fun_TF"/>
</dbReference>
<organism evidence="9 10">
    <name type="scientific">Kazachstania africana (strain ATCC 22294 / BCRC 22015 / CBS 2517 / CECT 1963 / NBRC 1671 / NRRL Y-8276)</name>
    <name type="common">Yeast</name>
    <name type="synonym">Kluyveromyces africanus</name>
    <dbReference type="NCBI Taxonomy" id="1071382"/>
    <lineage>
        <taxon>Eukaryota</taxon>
        <taxon>Fungi</taxon>
        <taxon>Dikarya</taxon>
        <taxon>Ascomycota</taxon>
        <taxon>Saccharomycotina</taxon>
        <taxon>Saccharomycetes</taxon>
        <taxon>Saccharomycetales</taxon>
        <taxon>Saccharomycetaceae</taxon>
        <taxon>Kazachstania</taxon>
    </lineage>
</organism>
<dbReference type="PROSITE" id="PS50048">
    <property type="entry name" value="ZN2_CY6_FUNGAL_2"/>
    <property type="match status" value="1"/>
</dbReference>
<feature type="compositionally biased region" description="Polar residues" evidence="7">
    <location>
        <begin position="168"/>
        <end position="177"/>
    </location>
</feature>
<dbReference type="HOGENOM" id="CLU_009030_1_0_1"/>
<dbReference type="PANTHER" id="PTHR31069:SF32">
    <property type="entry name" value="ARGININE METABOLISM REGULATION PROTEIN II"/>
    <property type="match status" value="1"/>
</dbReference>
<evidence type="ECO:0000256" key="1">
    <source>
        <dbReference type="ARBA" id="ARBA00022723"/>
    </source>
</evidence>
<sequence>MSSTYSINKRSRIQRAKTFTGCWTCRARKVKCDLTRPSCTRCERSGLKCGGYDIKLRWSKPVWFNEYGIQISTASNNRKNVNEMSPSPVSGINEENNQYQRRNISFVKYKEEYVFHEDMDDELSMLHAPPADKIEDNKTWIIKKFGVFKGCDNDKANQITKKRKKSATSETPSQRNECSGADDEDTEHLSLNSFAASESSENLGANKNDNKVDHYDRRLELEDSLPKSGGGIVGFEWLFPELLDDVIISALALQRGTEGIVEDRYSTDGISFLPSKVSTVTALSSDQYRSQLPSGAPDARNASDNQDPLQETLEGFFTRPLQQDNRYNLSLEPSSVSMVEIGKDFPSQEGVSVKESKASVSPNLIVARTMTDIFCTNLKTGQIVNYIGNVIPSLKAENNKLRTHALASHLMKFYVKHVARLMPAVAVKQNIWQTIYLPRALQALGELMTLGKTSNSKNCMLNTLLALSCFALQKNYVNDPTIRGFFLNLGIELRNQADNFLMLCLKVEQPQEKYKEVLTSLMAINYVDVVWGIVSKYQPYLNICGDIIQRRMQLKPHLSEKAKALHETLAFSKIVQDSTTFDDVHDNEIMFKADKDQTQFTTPGTEHDESLLVKNSTKKNIGTKSSGRCDIELSLGHLEANDKMLTEPGSLKQDKKEKSSFFTTLASEIFLTTSQNRRQGYISDSLPNSLLLLFSDCVMIVRHIVYFDKRSISIPKEFSNIIGDYEKKLMKWKPDCNFYKDTSTKTFISDKAEGIYHHTMSFYNGLLIYYFSLVRHLTDESLQPYVVRVLSHLKSLNEITEEKALIISTSVWQGFIAGCSCISPEVQNDFKDWATRLGSSGIGSYWGLRQIMYEVWRRKQNGKEGATWFSLQKEMKIILLLL</sequence>
<gene>
    <name evidence="9" type="primary">KAFR0L02130</name>
    <name evidence="9" type="ORF">KAFR_0L02130</name>
</gene>
<dbReference type="EMBL" id="HE650832">
    <property type="protein sequence ID" value="CCF60824.1"/>
    <property type="molecule type" value="Genomic_DNA"/>
</dbReference>
<evidence type="ECO:0000259" key="8">
    <source>
        <dbReference type="PROSITE" id="PS50048"/>
    </source>
</evidence>
<dbReference type="STRING" id="1071382.H2B2H4"/>
<reference evidence="9 10" key="1">
    <citation type="journal article" date="2011" name="Proc. Natl. Acad. Sci. U.S.A.">
        <title>Evolutionary erosion of yeast sex chromosomes by mating-type switching accidents.</title>
        <authorList>
            <person name="Gordon J.L."/>
            <person name="Armisen D."/>
            <person name="Proux-Wera E."/>
            <person name="Oheigeartaigh S.S."/>
            <person name="Byrne K.P."/>
            <person name="Wolfe K.H."/>
        </authorList>
    </citation>
    <scope>NUCLEOTIDE SEQUENCE [LARGE SCALE GENOMIC DNA]</scope>
    <source>
        <strain evidence="10">ATCC 22294 / BCRC 22015 / CBS 2517 / CECT 1963 / NBRC 1671 / NRRL Y-8276</strain>
    </source>
</reference>
<feature type="domain" description="Zn(2)-C6 fungal-type" evidence="8">
    <location>
        <begin position="21"/>
        <end position="49"/>
    </location>
</feature>
<dbReference type="SUPFAM" id="SSF57701">
    <property type="entry name" value="Zn2/Cys6 DNA-binding domain"/>
    <property type="match status" value="1"/>
</dbReference>
<dbReference type="Gene3D" id="4.10.240.10">
    <property type="entry name" value="Zn(2)-C6 fungal-type DNA-binding domain"/>
    <property type="match status" value="1"/>
</dbReference>
<evidence type="ECO:0000256" key="6">
    <source>
        <dbReference type="ARBA" id="ARBA00023242"/>
    </source>
</evidence>